<name>A0A5A7SBJ0_9NOCA</name>
<evidence type="ECO:0000313" key="4">
    <source>
        <dbReference type="Proteomes" id="UP000322244"/>
    </source>
</evidence>
<dbReference type="Proteomes" id="UP000322244">
    <property type="component" value="Unassembled WGS sequence"/>
</dbReference>
<accession>A0A5A7SBJ0</accession>
<keyword evidence="2" id="KW-0472">Membrane</keyword>
<feature type="compositionally biased region" description="Low complexity" evidence="1">
    <location>
        <begin position="149"/>
        <end position="167"/>
    </location>
</feature>
<comment type="caution">
    <text evidence="3">The sequence shown here is derived from an EMBL/GenBank/DDBJ whole genome shotgun (WGS) entry which is preliminary data.</text>
</comment>
<evidence type="ECO:0000256" key="2">
    <source>
        <dbReference type="SAM" id="Phobius"/>
    </source>
</evidence>
<keyword evidence="4" id="KW-1185">Reference proteome</keyword>
<proteinExistence type="predicted"/>
<organism evidence="3 4">
    <name type="scientific">Antrihabitans cavernicola</name>
    <dbReference type="NCBI Taxonomy" id="2495913"/>
    <lineage>
        <taxon>Bacteria</taxon>
        <taxon>Bacillati</taxon>
        <taxon>Actinomycetota</taxon>
        <taxon>Actinomycetes</taxon>
        <taxon>Mycobacteriales</taxon>
        <taxon>Nocardiaceae</taxon>
        <taxon>Antrihabitans</taxon>
    </lineage>
</organism>
<sequence>MSGWLVRGLGLALVNVVIRTVLGLAISEWPLHGSPLRWLSVAVMVLLGIVWGFFDGRRDRRKNPDPERGADLTMLWLKAAVLGGLVAGAVSWIVDQAPKFDLGDNPLFFELTSGAAWTILLIFIPALIGVALGRWLASRKDRKAEKAQKAQQAAPVAVGAGAGSAEPVPQPSEGYFSEDNYSDRNYADENYASDRYSGETQSVDTYYGEPEETDYNESTGRHEQQTWQPPTERRD</sequence>
<keyword evidence="2" id="KW-0812">Transmembrane</keyword>
<dbReference type="AlphaFoldDB" id="A0A5A7SBJ0"/>
<reference evidence="3 4" key="1">
    <citation type="submission" date="2019-07" db="EMBL/GenBank/DDBJ databases">
        <title>Rhodococcus cavernicolus sp. nov., isolated from a cave.</title>
        <authorList>
            <person name="Lee S.D."/>
        </authorList>
    </citation>
    <scope>NUCLEOTIDE SEQUENCE [LARGE SCALE GENOMIC DNA]</scope>
    <source>
        <strain evidence="3 4">C1-24</strain>
    </source>
</reference>
<evidence type="ECO:0000313" key="3">
    <source>
        <dbReference type="EMBL" id="KAA0023508.1"/>
    </source>
</evidence>
<dbReference type="InterPro" id="IPR047958">
    <property type="entry name" value="B-4DMT-like"/>
</dbReference>
<feature type="transmembrane region" description="Helical" evidence="2">
    <location>
        <begin position="75"/>
        <end position="94"/>
    </location>
</feature>
<dbReference type="EMBL" id="VLNY01000003">
    <property type="protein sequence ID" value="KAA0023508.1"/>
    <property type="molecule type" value="Genomic_DNA"/>
</dbReference>
<dbReference type="OrthoDB" id="4375786at2"/>
<keyword evidence="2" id="KW-1133">Transmembrane helix</keyword>
<gene>
    <name evidence="3" type="ORF">FOY51_08910</name>
</gene>
<feature type="transmembrane region" description="Helical" evidence="2">
    <location>
        <begin position="35"/>
        <end position="54"/>
    </location>
</feature>
<dbReference type="RefSeq" id="WP_149429853.1">
    <property type="nucleotide sequence ID" value="NZ_VLNY01000003.1"/>
</dbReference>
<evidence type="ECO:0000256" key="1">
    <source>
        <dbReference type="SAM" id="MobiDB-lite"/>
    </source>
</evidence>
<dbReference type="NCBIfam" id="NF037996">
    <property type="entry name" value="B-4DMT"/>
    <property type="match status" value="1"/>
</dbReference>
<protein>
    <submittedName>
        <fullName evidence="3">Uncharacterized protein</fullName>
    </submittedName>
</protein>
<feature type="transmembrane region" description="Helical" evidence="2">
    <location>
        <begin position="114"/>
        <end position="137"/>
    </location>
</feature>
<feature type="region of interest" description="Disordered" evidence="1">
    <location>
        <begin position="146"/>
        <end position="235"/>
    </location>
</feature>